<evidence type="ECO:0000256" key="1">
    <source>
        <dbReference type="ARBA" id="ARBA00022460"/>
    </source>
</evidence>
<keyword evidence="1 2" id="KW-0193">Cuticle</keyword>
<evidence type="ECO:0000256" key="2">
    <source>
        <dbReference type="PROSITE-ProRule" id="PRU00497"/>
    </source>
</evidence>
<dbReference type="GO" id="GO:0042302">
    <property type="term" value="F:structural constituent of cuticle"/>
    <property type="evidence" value="ECO:0007669"/>
    <property type="project" value="UniProtKB-UniRule"/>
</dbReference>
<evidence type="ECO:0000313" key="5">
    <source>
        <dbReference type="Proteomes" id="UP000410492"/>
    </source>
</evidence>
<evidence type="ECO:0000256" key="3">
    <source>
        <dbReference type="SAM" id="SignalP"/>
    </source>
</evidence>
<evidence type="ECO:0008006" key="6">
    <source>
        <dbReference type="Google" id="ProtNLM"/>
    </source>
</evidence>
<gene>
    <name evidence="4" type="ORF">CALMAC_LOCUS5205</name>
</gene>
<feature type="signal peptide" evidence="3">
    <location>
        <begin position="1"/>
        <end position="21"/>
    </location>
</feature>
<dbReference type="PROSITE" id="PS00233">
    <property type="entry name" value="CHIT_BIND_RR_1"/>
    <property type="match status" value="1"/>
</dbReference>
<dbReference type="InterPro" id="IPR031311">
    <property type="entry name" value="CHIT_BIND_RR_consensus"/>
</dbReference>
<dbReference type="Pfam" id="PF00379">
    <property type="entry name" value="Chitin_bind_4"/>
    <property type="match status" value="1"/>
</dbReference>
<dbReference type="PANTHER" id="PTHR12236:SF75">
    <property type="entry name" value="CUTICULAR PROTEIN 62BB, ISOFORM A"/>
    <property type="match status" value="1"/>
</dbReference>
<dbReference type="EMBL" id="CAACVG010006738">
    <property type="protein sequence ID" value="VEN41360.1"/>
    <property type="molecule type" value="Genomic_DNA"/>
</dbReference>
<keyword evidence="5" id="KW-1185">Reference proteome</keyword>
<dbReference type="PROSITE" id="PS51155">
    <property type="entry name" value="CHIT_BIND_RR_2"/>
    <property type="match status" value="1"/>
</dbReference>
<dbReference type="GO" id="GO:0031012">
    <property type="term" value="C:extracellular matrix"/>
    <property type="evidence" value="ECO:0007669"/>
    <property type="project" value="TreeGrafter"/>
</dbReference>
<dbReference type="Proteomes" id="UP000410492">
    <property type="component" value="Unassembled WGS sequence"/>
</dbReference>
<sequence length="194" mass="19653">MACQYIVLVACVAMFKGGVVSASGAVVAAPLAAPLAAPVAVARLSDATIDPNPAYSFAYDVQDALTGDSKSHIESRANGIVKGQYTVADPDGTRRIVDYYADPIHGFNAVVRKAPQAVIARAAPVVAPAPVVRAAPVLAPAPVVRAAPVLAPAPVARAVAPAPLLARTIAGPVAAPFARFSPYLAAPAPAPYLF</sequence>
<evidence type="ECO:0000313" key="4">
    <source>
        <dbReference type="EMBL" id="VEN41360.1"/>
    </source>
</evidence>
<dbReference type="AlphaFoldDB" id="A0A653C0I3"/>
<feature type="chain" id="PRO_5024870584" description="Larval cuticle protein A2B" evidence="3">
    <location>
        <begin position="22"/>
        <end position="194"/>
    </location>
</feature>
<organism evidence="4 5">
    <name type="scientific">Callosobruchus maculatus</name>
    <name type="common">Southern cowpea weevil</name>
    <name type="synonym">Pulse bruchid</name>
    <dbReference type="NCBI Taxonomy" id="64391"/>
    <lineage>
        <taxon>Eukaryota</taxon>
        <taxon>Metazoa</taxon>
        <taxon>Ecdysozoa</taxon>
        <taxon>Arthropoda</taxon>
        <taxon>Hexapoda</taxon>
        <taxon>Insecta</taxon>
        <taxon>Pterygota</taxon>
        <taxon>Neoptera</taxon>
        <taxon>Endopterygota</taxon>
        <taxon>Coleoptera</taxon>
        <taxon>Polyphaga</taxon>
        <taxon>Cucujiformia</taxon>
        <taxon>Chrysomeloidea</taxon>
        <taxon>Chrysomelidae</taxon>
        <taxon>Bruchinae</taxon>
        <taxon>Bruchini</taxon>
        <taxon>Callosobruchus</taxon>
    </lineage>
</organism>
<name>A0A653C0I3_CALMS</name>
<reference evidence="4 5" key="1">
    <citation type="submission" date="2019-01" db="EMBL/GenBank/DDBJ databases">
        <authorList>
            <person name="Sayadi A."/>
        </authorList>
    </citation>
    <scope>NUCLEOTIDE SEQUENCE [LARGE SCALE GENOMIC DNA]</scope>
</reference>
<dbReference type="InterPro" id="IPR000618">
    <property type="entry name" value="Insect_cuticle"/>
</dbReference>
<keyword evidence="3" id="KW-0732">Signal</keyword>
<dbReference type="GO" id="GO:0005615">
    <property type="term" value="C:extracellular space"/>
    <property type="evidence" value="ECO:0007669"/>
    <property type="project" value="TreeGrafter"/>
</dbReference>
<dbReference type="PRINTS" id="PR00947">
    <property type="entry name" value="CUTICLE"/>
</dbReference>
<protein>
    <recommendedName>
        <fullName evidence="6">Larval cuticle protein A2B</fullName>
    </recommendedName>
</protein>
<proteinExistence type="predicted"/>
<dbReference type="PANTHER" id="PTHR12236">
    <property type="entry name" value="STRUCTURAL CONTITUENT OF CUTICLE"/>
    <property type="match status" value="1"/>
</dbReference>
<accession>A0A653C0I3</accession>
<dbReference type="InterPro" id="IPR051217">
    <property type="entry name" value="Insect_Cuticle_Struc_Prot"/>
</dbReference>
<dbReference type="OrthoDB" id="10071059at2759"/>